<evidence type="ECO:0000313" key="1">
    <source>
        <dbReference type="EMBL" id="KAA6410815.1"/>
    </source>
</evidence>
<dbReference type="AlphaFoldDB" id="A0A5M8PMX9"/>
<protein>
    <submittedName>
        <fullName evidence="1">Uncharacterized protein</fullName>
    </submittedName>
</protein>
<accession>A0A5M8PMX9</accession>
<organism evidence="1 2">
    <name type="scientific">Lasallia pustulata</name>
    <dbReference type="NCBI Taxonomy" id="136370"/>
    <lineage>
        <taxon>Eukaryota</taxon>
        <taxon>Fungi</taxon>
        <taxon>Dikarya</taxon>
        <taxon>Ascomycota</taxon>
        <taxon>Pezizomycotina</taxon>
        <taxon>Lecanoromycetes</taxon>
        <taxon>OSLEUM clade</taxon>
        <taxon>Umbilicariomycetidae</taxon>
        <taxon>Umbilicariales</taxon>
        <taxon>Umbilicariaceae</taxon>
        <taxon>Lasallia</taxon>
    </lineage>
</organism>
<dbReference type="EMBL" id="VXIT01000008">
    <property type="protein sequence ID" value="KAA6410815.1"/>
    <property type="molecule type" value="Genomic_DNA"/>
</dbReference>
<proteinExistence type="predicted"/>
<dbReference type="Proteomes" id="UP000324767">
    <property type="component" value="Unassembled WGS sequence"/>
</dbReference>
<gene>
    <name evidence="1" type="ORF">FRX48_05125</name>
</gene>
<comment type="caution">
    <text evidence="1">The sequence shown here is derived from an EMBL/GenBank/DDBJ whole genome shotgun (WGS) entry which is preliminary data.</text>
</comment>
<evidence type="ECO:0000313" key="2">
    <source>
        <dbReference type="Proteomes" id="UP000324767"/>
    </source>
</evidence>
<sequence length="102" mass="10556">MTEVLCSHCSKRAGSSSVGLQHAQLAFKSRQEKLLLAAARACRSPLLGVACSERDCSDPPAQGKQRPAATASVVAGAHVSAVRVRGYLIARPAQQIDASSAA</sequence>
<reference evidence="1 2" key="1">
    <citation type="submission" date="2019-09" db="EMBL/GenBank/DDBJ databases">
        <title>The hologenome of the rock-dwelling lichen Lasallia pustulata.</title>
        <authorList>
            <person name="Greshake Tzovaras B."/>
            <person name="Segers F."/>
            <person name="Bicker A."/>
            <person name="Dal Grande F."/>
            <person name="Otte J."/>
            <person name="Hankeln T."/>
            <person name="Schmitt I."/>
            <person name="Ebersberger I."/>
        </authorList>
    </citation>
    <scope>NUCLEOTIDE SEQUENCE [LARGE SCALE GENOMIC DNA]</scope>
    <source>
        <strain evidence="1">A1-1</strain>
    </source>
</reference>
<name>A0A5M8PMX9_9LECA</name>